<evidence type="ECO:0000256" key="1">
    <source>
        <dbReference type="SAM" id="MobiDB-lite"/>
    </source>
</evidence>
<comment type="caution">
    <text evidence="2">The sequence shown here is derived from an EMBL/GenBank/DDBJ whole genome shotgun (WGS) entry which is preliminary data.</text>
</comment>
<dbReference type="OrthoDB" id="678582at2"/>
<feature type="compositionally biased region" description="Polar residues" evidence="1">
    <location>
        <begin position="1"/>
        <end position="11"/>
    </location>
</feature>
<proteinExistence type="predicted"/>
<keyword evidence="3" id="KW-1185">Reference proteome</keyword>
<organism evidence="2 3">
    <name type="scientific">Chitinophaga silvisoli</name>
    <dbReference type="NCBI Taxonomy" id="2291814"/>
    <lineage>
        <taxon>Bacteria</taxon>
        <taxon>Pseudomonadati</taxon>
        <taxon>Bacteroidota</taxon>
        <taxon>Chitinophagia</taxon>
        <taxon>Chitinophagales</taxon>
        <taxon>Chitinophagaceae</taxon>
        <taxon>Chitinophaga</taxon>
    </lineage>
</organism>
<evidence type="ECO:0000313" key="3">
    <source>
        <dbReference type="Proteomes" id="UP000261174"/>
    </source>
</evidence>
<reference evidence="2 3" key="1">
    <citation type="submission" date="2018-08" db="EMBL/GenBank/DDBJ databases">
        <title>Chitinophaga sp. K20C18050901, a novel bacterium isolated from forest soil.</title>
        <authorList>
            <person name="Wang C."/>
        </authorList>
    </citation>
    <scope>NUCLEOTIDE SEQUENCE [LARGE SCALE GENOMIC DNA]</scope>
    <source>
        <strain evidence="2 3">K20C18050901</strain>
    </source>
</reference>
<name>A0A3E1P982_9BACT</name>
<feature type="compositionally biased region" description="Acidic residues" evidence="1">
    <location>
        <begin position="141"/>
        <end position="164"/>
    </location>
</feature>
<accession>A0A3E1P982</accession>
<feature type="compositionally biased region" description="Basic and acidic residues" evidence="1">
    <location>
        <begin position="131"/>
        <end position="140"/>
    </location>
</feature>
<feature type="compositionally biased region" description="Basic and acidic residues" evidence="1">
    <location>
        <begin position="12"/>
        <end position="23"/>
    </location>
</feature>
<gene>
    <name evidence="2" type="ORF">DXN04_04370</name>
</gene>
<sequence>MANKTKITSDIQDSKRDQERMKPETTIVDLPEVSDIPGQENVEPLPPGTGRVPTAASDDEEGYGVLDDLNGSPQDAIETDDEQLITDESSNVSRQERQDLYESANVTPGDEGARDLKRAQLNNVDDEGEFLEEKSSHLSGEDLDVPGSELDDDNESQGAEDEENNPYSVGGDRNEL</sequence>
<dbReference type="EMBL" id="QTJV01000001">
    <property type="protein sequence ID" value="RFM36742.1"/>
    <property type="molecule type" value="Genomic_DNA"/>
</dbReference>
<protein>
    <submittedName>
        <fullName evidence="2">Uncharacterized protein</fullName>
    </submittedName>
</protein>
<dbReference type="AlphaFoldDB" id="A0A3E1P982"/>
<dbReference type="Proteomes" id="UP000261174">
    <property type="component" value="Unassembled WGS sequence"/>
</dbReference>
<evidence type="ECO:0000313" key="2">
    <source>
        <dbReference type="EMBL" id="RFM36742.1"/>
    </source>
</evidence>
<feature type="region of interest" description="Disordered" evidence="1">
    <location>
        <begin position="1"/>
        <end position="176"/>
    </location>
</feature>
<dbReference type="RefSeq" id="WP_116852062.1">
    <property type="nucleotide sequence ID" value="NZ_QTJV01000001.1"/>
</dbReference>